<reference evidence="4" key="1">
    <citation type="journal article" date="2013" name="Genome Announc.">
        <title>Draft genome sequence of the grapevine dieback fungus Eutypa lata UCR-EL1.</title>
        <authorList>
            <person name="Blanco-Ulate B."/>
            <person name="Rolshausen P.E."/>
            <person name="Cantu D."/>
        </authorList>
    </citation>
    <scope>NUCLEOTIDE SEQUENCE [LARGE SCALE GENOMIC DNA]</scope>
    <source>
        <strain evidence="4">UCR-EL1</strain>
    </source>
</reference>
<evidence type="ECO:0000313" key="4">
    <source>
        <dbReference type="Proteomes" id="UP000012174"/>
    </source>
</evidence>
<keyword evidence="4" id="KW-1185">Reference proteome</keyword>
<feature type="chain" id="PRO_5004085991" description="Ubiquitin 3 binding protein But2 C-terminal domain-containing protein" evidence="2">
    <location>
        <begin position="21"/>
        <end position="270"/>
    </location>
</feature>
<dbReference type="OMA" id="LPAQTHI"/>
<dbReference type="KEGG" id="ela:UCREL1_2304"/>
<evidence type="ECO:0000313" key="3">
    <source>
        <dbReference type="EMBL" id="EMR70650.1"/>
    </source>
</evidence>
<dbReference type="EMBL" id="KB705804">
    <property type="protein sequence ID" value="EMR70650.1"/>
    <property type="molecule type" value="Genomic_DNA"/>
</dbReference>
<evidence type="ECO:0008006" key="5">
    <source>
        <dbReference type="Google" id="ProtNLM"/>
    </source>
</evidence>
<dbReference type="eggNOG" id="ENOG502SZ09">
    <property type="taxonomic scope" value="Eukaryota"/>
</dbReference>
<protein>
    <recommendedName>
        <fullName evidence="5">Ubiquitin 3 binding protein But2 C-terminal domain-containing protein</fullName>
    </recommendedName>
</protein>
<dbReference type="OrthoDB" id="5431298at2759"/>
<dbReference type="HOGENOM" id="CLU_1030704_0_0_1"/>
<sequence>MAPLKKLASSLLWLAAISSAQLITVTRTTDGPLPTTIRQPAPNNINIPEAEKLARPRPNPTTNTGDGGGGPQTTFIVGENGVLNQRSEVQPLTSMVPVSTPTGTVSSSEVLPTPTMWNLDSAEPDCGEAAVGYLQVDLQGAVSKEQAAVFRGIPAEAKRCSLGWKQADKGERNFQVGEQGMTKVRQLSGFPAEGEPVTFNSLREFEPANATVWSPDFSFWPDYDQWDHPSGQIQCSEDIYLRIVINKEGGDGFVHLDQDEKNGFYIAYTL</sequence>
<feature type="region of interest" description="Disordered" evidence="1">
    <location>
        <begin position="48"/>
        <end position="72"/>
    </location>
</feature>
<proteinExistence type="predicted"/>
<dbReference type="Proteomes" id="UP000012174">
    <property type="component" value="Unassembled WGS sequence"/>
</dbReference>
<feature type="signal peptide" evidence="2">
    <location>
        <begin position="1"/>
        <end position="20"/>
    </location>
</feature>
<evidence type="ECO:0000256" key="1">
    <source>
        <dbReference type="SAM" id="MobiDB-lite"/>
    </source>
</evidence>
<dbReference type="AlphaFoldDB" id="M7TVI4"/>
<keyword evidence="2" id="KW-0732">Signal</keyword>
<gene>
    <name evidence="3" type="ORF">UCREL1_2304</name>
</gene>
<accession>M7TVI4</accession>
<name>M7TVI4_EUTLA</name>
<organism evidence="3 4">
    <name type="scientific">Eutypa lata (strain UCR-EL1)</name>
    <name type="common">Grapevine dieback disease fungus</name>
    <name type="synonym">Eutypa armeniacae</name>
    <dbReference type="NCBI Taxonomy" id="1287681"/>
    <lineage>
        <taxon>Eukaryota</taxon>
        <taxon>Fungi</taxon>
        <taxon>Dikarya</taxon>
        <taxon>Ascomycota</taxon>
        <taxon>Pezizomycotina</taxon>
        <taxon>Sordariomycetes</taxon>
        <taxon>Xylariomycetidae</taxon>
        <taxon>Xylariales</taxon>
        <taxon>Diatrypaceae</taxon>
        <taxon>Eutypa</taxon>
    </lineage>
</organism>
<evidence type="ECO:0000256" key="2">
    <source>
        <dbReference type="SAM" id="SignalP"/>
    </source>
</evidence>